<dbReference type="InterPro" id="IPR016140">
    <property type="entry name" value="Bifunc_inhib/LTP/seed_store"/>
</dbReference>
<dbReference type="GO" id="GO:0005886">
    <property type="term" value="C:plasma membrane"/>
    <property type="evidence" value="ECO:0007669"/>
    <property type="project" value="UniProtKB-SubCell"/>
</dbReference>
<dbReference type="PANTHER" id="PTHR33044">
    <property type="entry name" value="BIFUNCTIONAL INHIBITOR/LIPID-TRANSFER PROTEIN/SEED STORAGE 2S ALBUMIN SUPERFAMILY PROTEIN-RELATED"/>
    <property type="match status" value="1"/>
</dbReference>
<dbReference type="SMART" id="SM00499">
    <property type="entry name" value="AAI"/>
    <property type="match status" value="1"/>
</dbReference>
<comment type="caution">
    <text evidence="11">The sequence shown here is derived from an EMBL/GenBank/DDBJ whole genome shotgun (WGS) entry which is preliminary data.</text>
</comment>
<dbReference type="AlphaFoldDB" id="A0A8J5LN40"/>
<feature type="compositionally biased region" description="Pro residues" evidence="8">
    <location>
        <begin position="115"/>
        <end position="130"/>
    </location>
</feature>
<proteinExistence type="inferred from homology"/>
<feature type="domain" description="Bifunctional inhibitor/plant lipid transfer protein/seed storage helical" evidence="10">
    <location>
        <begin position="30"/>
        <end position="107"/>
    </location>
</feature>
<reference evidence="11 12" key="1">
    <citation type="submission" date="2020-08" db="EMBL/GenBank/DDBJ databases">
        <title>Plant Genome Project.</title>
        <authorList>
            <person name="Zhang R.-G."/>
        </authorList>
    </citation>
    <scope>NUCLEOTIDE SEQUENCE [LARGE SCALE GENOMIC DNA]</scope>
    <source>
        <tissue evidence="11">Rhizome</tissue>
    </source>
</reference>
<dbReference type="GO" id="GO:0098552">
    <property type="term" value="C:side of membrane"/>
    <property type="evidence" value="ECO:0007669"/>
    <property type="project" value="UniProtKB-KW"/>
</dbReference>
<protein>
    <recommendedName>
        <fullName evidence="10">Bifunctional inhibitor/plant lipid transfer protein/seed storage helical domain-containing protein</fullName>
    </recommendedName>
</protein>
<comment type="similarity">
    <text evidence="2">Belongs to the plant LTP family.</text>
</comment>
<evidence type="ECO:0000256" key="5">
    <source>
        <dbReference type="ARBA" id="ARBA00023157"/>
    </source>
</evidence>
<keyword evidence="3" id="KW-0336">GPI-anchor</keyword>
<feature type="region of interest" description="Disordered" evidence="8">
    <location>
        <begin position="107"/>
        <end position="143"/>
    </location>
</feature>
<dbReference type="Gene3D" id="1.10.110.10">
    <property type="entry name" value="Plant lipid-transfer and hydrophobic proteins"/>
    <property type="match status" value="1"/>
</dbReference>
<dbReference type="PRINTS" id="PR00382">
    <property type="entry name" value="LIPIDTRNSFER"/>
</dbReference>
<comment type="subcellular location">
    <subcellularLocation>
        <location evidence="1">Cell membrane</location>
        <topology evidence="1">Lipid-anchor</topology>
        <topology evidence="1">GPI-anchor</topology>
    </subcellularLocation>
</comment>
<keyword evidence="4 9" id="KW-0732">Signal</keyword>
<dbReference type="InterPro" id="IPR000528">
    <property type="entry name" value="Plant_nsLTP"/>
</dbReference>
<evidence type="ECO:0000256" key="2">
    <source>
        <dbReference type="ARBA" id="ARBA00009748"/>
    </source>
</evidence>
<evidence type="ECO:0000256" key="4">
    <source>
        <dbReference type="ARBA" id="ARBA00022729"/>
    </source>
</evidence>
<dbReference type="SUPFAM" id="SSF47699">
    <property type="entry name" value="Bifunctional inhibitor/lipid-transfer protein/seed storage 2S albumin"/>
    <property type="match status" value="1"/>
</dbReference>
<name>A0A8J5LN40_ZINOF</name>
<evidence type="ECO:0000256" key="3">
    <source>
        <dbReference type="ARBA" id="ARBA00022622"/>
    </source>
</evidence>
<dbReference type="PROSITE" id="PS51257">
    <property type="entry name" value="PROKAR_LIPOPROTEIN"/>
    <property type="match status" value="1"/>
</dbReference>
<dbReference type="Proteomes" id="UP000734854">
    <property type="component" value="Unassembled WGS sequence"/>
</dbReference>
<keyword evidence="6" id="KW-0325">Glycoprotein</keyword>
<feature type="signal peptide" evidence="9">
    <location>
        <begin position="1"/>
        <end position="24"/>
    </location>
</feature>
<keyword evidence="12" id="KW-1185">Reference proteome</keyword>
<keyword evidence="7" id="KW-0449">Lipoprotein</keyword>
<evidence type="ECO:0000256" key="1">
    <source>
        <dbReference type="ARBA" id="ARBA00004609"/>
    </source>
</evidence>
<dbReference type="InterPro" id="IPR043325">
    <property type="entry name" value="LTSS"/>
</dbReference>
<dbReference type="EMBL" id="JACMSC010000004">
    <property type="protein sequence ID" value="KAG6526232.1"/>
    <property type="molecule type" value="Genomic_DNA"/>
</dbReference>
<evidence type="ECO:0000259" key="10">
    <source>
        <dbReference type="SMART" id="SM00499"/>
    </source>
</evidence>
<dbReference type="GO" id="GO:0008289">
    <property type="term" value="F:lipid binding"/>
    <property type="evidence" value="ECO:0007669"/>
    <property type="project" value="InterPro"/>
</dbReference>
<evidence type="ECO:0000256" key="9">
    <source>
        <dbReference type="SAM" id="SignalP"/>
    </source>
</evidence>
<dbReference type="Pfam" id="PF14368">
    <property type="entry name" value="LTP_2"/>
    <property type="match status" value="1"/>
</dbReference>
<dbReference type="GO" id="GO:0006869">
    <property type="term" value="P:lipid transport"/>
    <property type="evidence" value="ECO:0007669"/>
    <property type="project" value="InterPro"/>
</dbReference>
<organism evidence="11 12">
    <name type="scientific">Zingiber officinale</name>
    <name type="common">Ginger</name>
    <name type="synonym">Amomum zingiber</name>
    <dbReference type="NCBI Taxonomy" id="94328"/>
    <lineage>
        <taxon>Eukaryota</taxon>
        <taxon>Viridiplantae</taxon>
        <taxon>Streptophyta</taxon>
        <taxon>Embryophyta</taxon>
        <taxon>Tracheophyta</taxon>
        <taxon>Spermatophyta</taxon>
        <taxon>Magnoliopsida</taxon>
        <taxon>Liliopsida</taxon>
        <taxon>Zingiberales</taxon>
        <taxon>Zingiberaceae</taxon>
        <taxon>Zingiber</taxon>
    </lineage>
</organism>
<dbReference type="InterPro" id="IPR036312">
    <property type="entry name" value="Bifun_inhib/LTP/seed_sf"/>
</dbReference>
<dbReference type="FunFam" id="1.10.110.10:FF:000001">
    <property type="entry name" value="Bifunctional inhibitor/lipid-transfer protein/seed storage 2S albumin superfamily protein"/>
    <property type="match status" value="1"/>
</dbReference>
<evidence type="ECO:0000313" key="11">
    <source>
        <dbReference type="EMBL" id="KAG6526232.1"/>
    </source>
</evidence>
<keyword evidence="5" id="KW-1015">Disulfide bond</keyword>
<keyword evidence="3" id="KW-0472">Membrane</keyword>
<evidence type="ECO:0000256" key="8">
    <source>
        <dbReference type="SAM" id="MobiDB-lite"/>
    </source>
</evidence>
<gene>
    <name evidence="11" type="ORF">ZIOFF_016214</name>
</gene>
<accession>A0A8J5LN40</accession>
<dbReference type="CDD" id="cd00010">
    <property type="entry name" value="AAI_LTSS"/>
    <property type="match status" value="1"/>
</dbReference>
<sequence length="197" mass="20122">MGHKHELVAVAGFIVAVLLGTAAAQSSAGCTSAIIGLAPCLNYITGNATAPSPACCSQLATVVQSQPACLCSVLNGGGSSFGVSVNQTRALAMPGACKVQTPPVSECNAGAKSPTPSPATPEAPADPAPATPSTISPPRTEGGTDFYDQSAVQLCSTMFRTYRLYSRLFSLDIRAASEFAGEFGFGSQRSDCKERLL</sequence>
<feature type="chain" id="PRO_5035168589" description="Bifunctional inhibitor/plant lipid transfer protein/seed storage helical domain-containing protein" evidence="9">
    <location>
        <begin position="25"/>
        <end position="197"/>
    </location>
</feature>
<evidence type="ECO:0000313" key="12">
    <source>
        <dbReference type="Proteomes" id="UP000734854"/>
    </source>
</evidence>
<evidence type="ECO:0000256" key="6">
    <source>
        <dbReference type="ARBA" id="ARBA00023180"/>
    </source>
</evidence>
<evidence type="ECO:0000256" key="7">
    <source>
        <dbReference type="ARBA" id="ARBA00023288"/>
    </source>
</evidence>